<organism evidence="2 3">
    <name type="scientific">Goodea atripinnis</name>
    <dbReference type="NCBI Taxonomy" id="208336"/>
    <lineage>
        <taxon>Eukaryota</taxon>
        <taxon>Metazoa</taxon>
        <taxon>Chordata</taxon>
        <taxon>Craniata</taxon>
        <taxon>Vertebrata</taxon>
        <taxon>Euteleostomi</taxon>
        <taxon>Actinopterygii</taxon>
        <taxon>Neopterygii</taxon>
        <taxon>Teleostei</taxon>
        <taxon>Neoteleostei</taxon>
        <taxon>Acanthomorphata</taxon>
        <taxon>Ovalentaria</taxon>
        <taxon>Atherinomorphae</taxon>
        <taxon>Cyprinodontiformes</taxon>
        <taxon>Goodeidae</taxon>
        <taxon>Goodea</taxon>
    </lineage>
</organism>
<comment type="caution">
    <text evidence="2">The sequence shown here is derived from an EMBL/GenBank/DDBJ whole genome shotgun (WGS) entry which is preliminary data.</text>
</comment>
<sequence>MFGGCCGPIVSYKFLEPIKYRMRFSCLSLFFSIYGSESKTVSRHGDHRQNQSSASSWSVVILLLQICSLSIHKRAQTRPTCITKHKKNNRTEQNRPSLISQRLTK</sequence>
<gene>
    <name evidence="2" type="ORF">GOODEAATRI_034319</name>
</gene>
<evidence type="ECO:0000313" key="2">
    <source>
        <dbReference type="EMBL" id="MEQ2160489.1"/>
    </source>
</evidence>
<accession>A0ABV0MN04</accession>
<dbReference type="Proteomes" id="UP001476798">
    <property type="component" value="Unassembled WGS sequence"/>
</dbReference>
<feature type="region of interest" description="Disordered" evidence="1">
    <location>
        <begin position="80"/>
        <end position="105"/>
    </location>
</feature>
<protein>
    <submittedName>
        <fullName evidence="2">Uncharacterized protein</fullName>
    </submittedName>
</protein>
<proteinExistence type="predicted"/>
<name>A0ABV0MN04_9TELE</name>
<evidence type="ECO:0000256" key="1">
    <source>
        <dbReference type="SAM" id="MobiDB-lite"/>
    </source>
</evidence>
<reference evidence="2 3" key="1">
    <citation type="submission" date="2021-06" db="EMBL/GenBank/DDBJ databases">
        <authorList>
            <person name="Palmer J.M."/>
        </authorList>
    </citation>
    <scope>NUCLEOTIDE SEQUENCE [LARGE SCALE GENOMIC DNA]</scope>
    <source>
        <strain evidence="2 3">GA_2019</strain>
        <tissue evidence="2">Muscle</tissue>
    </source>
</reference>
<dbReference type="EMBL" id="JAHRIO010008507">
    <property type="protein sequence ID" value="MEQ2160489.1"/>
    <property type="molecule type" value="Genomic_DNA"/>
</dbReference>
<evidence type="ECO:0000313" key="3">
    <source>
        <dbReference type="Proteomes" id="UP001476798"/>
    </source>
</evidence>
<keyword evidence="3" id="KW-1185">Reference proteome</keyword>
<feature type="compositionally biased region" description="Polar residues" evidence="1">
    <location>
        <begin position="94"/>
        <end position="105"/>
    </location>
</feature>